<name>J4I9K5_9APHY</name>
<dbReference type="AlphaFoldDB" id="J4I9K5"/>
<evidence type="ECO:0000313" key="2">
    <source>
        <dbReference type="Proteomes" id="UP000006352"/>
    </source>
</evidence>
<organism evidence="1 2">
    <name type="scientific">Fibroporia radiculosa</name>
    <dbReference type="NCBI Taxonomy" id="599839"/>
    <lineage>
        <taxon>Eukaryota</taxon>
        <taxon>Fungi</taxon>
        <taxon>Dikarya</taxon>
        <taxon>Basidiomycota</taxon>
        <taxon>Agaricomycotina</taxon>
        <taxon>Agaricomycetes</taxon>
        <taxon>Polyporales</taxon>
        <taxon>Fibroporiaceae</taxon>
        <taxon>Fibroporia</taxon>
    </lineage>
</organism>
<accession>J4I9K5</accession>
<protein>
    <submittedName>
        <fullName evidence="1">Uncharacterized protein</fullName>
    </submittedName>
</protein>
<keyword evidence="2" id="KW-1185">Reference proteome</keyword>
<dbReference type="InParanoid" id="J4I9K5"/>
<proteinExistence type="predicted"/>
<dbReference type="RefSeq" id="XP_012180604.1">
    <property type="nucleotide sequence ID" value="XM_012325214.1"/>
</dbReference>
<sequence length="253" mass="28949">MAATKTVQHHLDLHVHGEDTLAFESLAVWDMPGDRVMELYRWLNDTRSKTTMGVFLCGSRIQAPYEVESESEDLLEGLTTFALATDFKITLIHKLRLRWLAFVCNDTTPWSSPDISASWIVSLVSRQRISRITFDFFNGTCGPLSKSSDDYTTSPLIDMFTYIPEFACREPEVVKGDIPNSLVYGTLPVSDAFIRDLLRRLEDELGRKGWSSRGTLTLLPYTKRMIPGIEFYRKVPRFYTKPSELDFCKGIVR</sequence>
<gene>
    <name evidence="1" type="ORF">FIBRA_03370</name>
</gene>
<dbReference type="GeneID" id="24096232"/>
<dbReference type="EMBL" id="HE797027">
    <property type="protein sequence ID" value="CCM01321.1"/>
    <property type="molecule type" value="Genomic_DNA"/>
</dbReference>
<reference evidence="1 2" key="1">
    <citation type="journal article" date="2012" name="Appl. Environ. Microbiol.">
        <title>Short-read sequencing for genomic analysis of the brown rot fungus Fibroporia radiculosa.</title>
        <authorList>
            <person name="Tang J.D."/>
            <person name="Perkins A.D."/>
            <person name="Sonstegard T.S."/>
            <person name="Schroeder S.G."/>
            <person name="Burgess S.C."/>
            <person name="Diehl S.V."/>
        </authorList>
    </citation>
    <scope>NUCLEOTIDE SEQUENCE [LARGE SCALE GENOMIC DNA]</scope>
    <source>
        <strain evidence="1 2">TFFH 294</strain>
    </source>
</reference>
<dbReference type="Proteomes" id="UP000006352">
    <property type="component" value="Unassembled WGS sequence"/>
</dbReference>
<evidence type="ECO:0000313" key="1">
    <source>
        <dbReference type="EMBL" id="CCM01321.1"/>
    </source>
</evidence>
<dbReference type="HOGENOM" id="CLU_1098521_0_0_1"/>